<dbReference type="Proteomes" id="UP000240530">
    <property type="component" value="Unassembled WGS sequence"/>
</dbReference>
<dbReference type="EMBL" id="PYNS01000034">
    <property type="protein sequence ID" value="PSV07115.1"/>
    <property type="molecule type" value="Genomic_DNA"/>
</dbReference>
<accession>A0A2T3KQ06</accession>
<dbReference type="InterPro" id="IPR011646">
    <property type="entry name" value="KAP_P-loop"/>
</dbReference>
<name>A0A2T3KQ06_PHOLD</name>
<sequence>MPRNVEINWNSSTTIESSFYPKDTLDRAKYAQYLTNFLSSKGYDERAEDDDKKRNYVLNLNSEWGSGKTYFLRRWTEDLKAHHPVVYVDAWQQDYSDDPLMTVISSITKQLREQTGKTEDKKMFSVVGKAGGLFKALAPAIAGGITKKFTGIDFAAVMNDTEVANTESELKDEDNNPLDMSAAASKAVQYMLDEHDGKAKAISALKESVSQWLEAVISLTDRNYPAFVLIDELDRCRPSYAVEMLEIIKHIFNIKGVVFVVATDTEQLQHAVKSVYGEGFDAGIYLGRFFDARYTLRETNYEQLLEVHCDLHKISMSGLSDSELIVWPRCADKPEKGNHNTDANIEVEKRNLSAILRAFGLSAREAIQVMERLVSTITNMRSGSAINLYYLVILMCMKEKHPEFFTKLKNKTIFSGNSQSAWNTFAHNLLLGETALEIHIDTNSFFTEFVIDNGGFSICRPSQYQPTNTKVALNHYFSYVHNSMLSGFSLDNIHSQLLSANKGSSGIEGALTISNIGNWLQYGCRYVEESCAAKYEGNGRNSTIEQVSFYERYKDLVELSTALDV</sequence>
<evidence type="ECO:0000313" key="2">
    <source>
        <dbReference type="EMBL" id="PSV07115.1"/>
    </source>
</evidence>
<comment type="caution">
    <text evidence="2">The sequence shown here is derived from an EMBL/GenBank/DDBJ whole genome shotgun (WGS) entry which is preliminary data.</text>
</comment>
<evidence type="ECO:0000259" key="1">
    <source>
        <dbReference type="Pfam" id="PF07693"/>
    </source>
</evidence>
<dbReference type="AlphaFoldDB" id="A0A2T3KQ06"/>
<dbReference type="SUPFAM" id="SSF52540">
    <property type="entry name" value="P-loop containing nucleoside triphosphate hydrolases"/>
    <property type="match status" value="1"/>
</dbReference>
<dbReference type="Gene3D" id="3.40.50.300">
    <property type="entry name" value="P-loop containing nucleotide triphosphate hydrolases"/>
    <property type="match status" value="1"/>
</dbReference>
<gene>
    <name evidence="2" type="ORF">C0W93_19920</name>
</gene>
<organism evidence="2 3">
    <name type="scientific">Photobacterium leiognathi subsp. mandapamensis</name>
    <name type="common">Photobacterium mandapamensis</name>
    <dbReference type="NCBI Taxonomy" id="48408"/>
    <lineage>
        <taxon>Bacteria</taxon>
        <taxon>Pseudomonadati</taxon>
        <taxon>Pseudomonadota</taxon>
        <taxon>Gammaproteobacteria</taxon>
        <taxon>Vibrionales</taxon>
        <taxon>Vibrionaceae</taxon>
        <taxon>Photobacterium</taxon>
    </lineage>
</organism>
<reference evidence="2 3" key="1">
    <citation type="submission" date="2018-03" db="EMBL/GenBank/DDBJ databases">
        <title>Whole genome sequencing of Histamine producing bacteria.</title>
        <authorList>
            <person name="Butler K."/>
        </authorList>
    </citation>
    <scope>NUCLEOTIDE SEQUENCE [LARGE SCALE GENOMIC DNA]</scope>
    <source>
        <strain evidence="2 3">Res.4.1</strain>
    </source>
</reference>
<dbReference type="RefSeq" id="WP_107186145.1">
    <property type="nucleotide sequence ID" value="NZ_JAWQGC010000001.1"/>
</dbReference>
<dbReference type="Pfam" id="PF07693">
    <property type="entry name" value="KAP_NTPase"/>
    <property type="match status" value="1"/>
</dbReference>
<proteinExistence type="predicted"/>
<protein>
    <submittedName>
        <fullName evidence="2">NTPase KAP</fullName>
    </submittedName>
</protein>
<feature type="domain" description="KAP NTPase" evidence="1">
    <location>
        <begin position="43"/>
        <end position="280"/>
    </location>
</feature>
<evidence type="ECO:0000313" key="3">
    <source>
        <dbReference type="Proteomes" id="UP000240530"/>
    </source>
</evidence>
<dbReference type="InterPro" id="IPR027417">
    <property type="entry name" value="P-loop_NTPase"/>
</dbReference>